<accession>A0A1B8Q8X3</accession>
<evidence type="ECO:0000256" key="2">
    <source>
        <dbReference type="ARBA" id="ARBA00022723"/>
    </source>
</evidence>
<dbReference type="EMBL" id="LZMZ01000051">
    <property type="protein sequence ID" value="OBX73728.1"/>
    <property type="molecule type" value="Genomic_DNA"/>
</dbReference>
<dbReference type="InterPro" id="IPR051929">
    <property type="entry name" value="VirAsm_ModProt"/>
</dbReference>
<evidence type="ECO:0000256" key="1">
    <source>
        <dbReference type="ARBA" id="ARBA00022670"/>
    </source>
</evidence>
<name>A0A1B8Q8X3_9GAMM</name>
<dbReference type="STRING" id="34059.A9308_00525"/>
<evidence type="ECO:0000313" key="7">
    <source>
        <dbReference type="EMBL" id="OBX73728.1"/>
    </source>
</evidence>
<dbReference type="PANTHER" id="PTHR34858">
    <property type="entry name" value="CYSO-CYSTEINE PEPTIDASE"/>
    <property type="match status" value="1"/>
</dbReference>
<evidence type="ECO:0000256" key="5">
    <source>
        <dbReference type="ARBA" id="ARBA00023049"/>
    </source>
</evidence>
<keyword evidence="4" id="KW-0862">Zinc</keyword>
<comment type="caution">
    <text evidence="7">The sequence shown here is derived from an EMBL/GenBank/DDBJ whole genome shotgun (WGS) entry which is preliminary data.</text>
</comment>
<evidence type="ECO:0000256" key="4">
    <source>
        <dbReference type="ARBA" id="ARBA00022833"/>
    </source>
</evidence>
<dbReference type="Gene3D" id="3.40.140.10">
    <property type="entry name" value="Cytidine Deaminase, domain 2"/>
    <property type="match status" value="1"/>
</dbReference>
<dbReference type="GO" id="GO:0008235">
    <property type="term" value="F:metalloexopeptidase activity"/>
    <property type="evidence" value="ECO:0007669"/>
    <property type="project" value="TreeGrafter"/>
</dbReference>
<gene>
    <name evidence="7" type="ORF">A9308_00525</name>
</gene>
<dbReference type="RefSeq" id="WP_067238442.1">
    <property type="nucleotide sequence ID" value="NZ_LZMZ01000051.1"/>
</dbReference>
<keyword evidence="1" id="KW-0645">Protease</keyword>
<keyword evidence="2" id="KW-0479">Metal-binding</keyword>
<keyword evidence="3" id="KW-0378">Hydrolase</keyword>
<reference evidence="7 8" key="1">
    <citation type="submission" date="2016-06" db="EMBL/GenBank/DDBJ databases">
        <title>Draft genome of Moraxella atlantae CCUG 66109.</title>
        <authorList>
            <person name="Salva-Serra F."/>
            <person name="Engstrom-Jakobsson H."/>
            <person name="Thorell K."/>
            <person name="Gonzales-Siles L."/>
            <person name="Karlsson R."/>
            <person name="Boulund F."/>
            <person name="Engstrand L."/>
            <person name="Kristiansson E."/>
            <person name="Moore E."/>
        </authorList>
    </citation>
    <scope>NUCLEOTIDE SEQUENCE [LARGE SCALE GENOMIC DNA]</scope>
    <source>
        <strain evidence="7 8">CCUG 66109</strain>
    </source>
</reference>
<evidence type="ECO:0000259" key="6">
    <source>
        <dbReference type="Pfam" id="PF14464"/>
    </source>
</evidence>
<dbReference type="SUPFAM" id="SSF102712">
    <property type="entry name" value="JAB1/MPN domain"/>
    <property type="match status" value="1"/>
</dbReference>
<proteinExistence type="predicted"/>
<dbReference type="CDD" id="cd08073">
    <property type="entry name" value="MPN_NLPC_P60"/>
    <property type="match status" value="1"/>
</dbReference>
<dbReference type="GO" id="GO:0008270">
    <property type="term" value="F:zinc ion binding"/>
    <property type="evidence" value="ECO:0007669"/>
    <property type="project" value="TreeGrafter"/>
</dbReference>
<feature type="domain" description="JAB" evidence="6">
    <location>
        <begin position="5"/>
        <end position="94"/>
    </location>
</feature>
<dbReference type="GO" id="GO:0006508">
    <property type="term" value="P:proteolysis"/>
    <property type="evidence" value="ECO:0007669"/>
    <property type="project" value="UniProtKB-KW"/>
</dbReference>
<keyword evidence="5" id="KW-0482">Metalloprotease</keyword>
<dbReference type="InterPro" id="IPR028090">
    <property type="entry name" value="JAB_dom_prok"/>
</dbReference>
<sequence>MKLSKKIKDAIIKHRDACLPRECCGLIVGSMYVPCDNIASEGFELCPKSYVQAARQGAIRAVVHSHPDGDCMPSDMDRAQMRLHGVPWVIVGQNGDFGVYGAGGEND</sequence>
<dbReference type="PANTHER" id="PTHR34858:SF1">
    <property type="entry name" value="CYSO-CYSTEINE PEPTIDASE"/>
    <property type="match status" value="1"/>
</dbReference>
<dbReference type="OrthoDB" id="1494599at2"/>
<organism evidence="7 8">
    <name type="scientific">Faucicola atlantae</name>
    <dbReference type="NCBI Taxonomy" id="34059"/>
    <lineage>
        <taxon>Bacteria</taxon>
        <taxon>Pseudomonadati</taxon>
        <taxon>Pseudomonadota</taxon>
        <taxon>Gammaproteobacteria</taxon>
        <taxon>Moraxellales</taxon>
        <taxon>Moraxellaceae</taxon>
        <taxon>Faucicola</taxon>
    </lineage>
</organism>
<evidence type="ECO:0000256" key="3">
    <source>
        <dbReference type="ARBA" id="ARBA00022801"/>
    </source>
</evidence>
<dbReference type="Proteomes" id="UP000092508">
    <property type="component" value="Unassembled WGS sequence"/>
</dbReference>
<protein>
    <recommendedName>
        <fullName evidence="6">JAB domain-containing protein</fullName>
    </recommendedName>
</protein>
<evidence type="ECO:0000313" key="8">
    <source>
        <dbReference type="Proteomes" id="UP000092508"/>
    </source>
</evidence>
<dbReference type="Pfam" id="PF14464">
    <property type="entry name" value="Prok-JAB"/>
    <property type="match status" value="1"/>
</dbReference>
<dbReference type="AlphaFoldDB" id="A0A1B8Q8X3"/>